<organism evidence="1 2">
    <name type="scientific">Phytophthora pseudosyringae</name>
    <dbReference type="NCBI Taxonomy" id="221518"/>
    <lineage>
        <taxon>Eukaryota</taxon>
        <taxon>Sar</taxon>
        <taxon>Stramenopiles</taxon>
        <taxon>Oomycota</taxon>
        <taxon>Peronosporomycetes</taxon>
        <taxon>Peronosporales</taxon>
        <taxon>Peronosporaceae</taxon>
        <taxon>Phytophthora</taxon>
    </lineage>
</organism>
<name>A0A8T1WFD3_9STRA</name>
<dbReference type="Proteomes" id="UP000694044">
    <property type="component" value="Unassembled WGS sequence"/>
</dbReference>
<accession>A0A8T1WFD3</accession>
<protein>
    <submittedName>
        <fullName evidence="1">Uncharacterized protein</fullName>
    </submittedName>
</protein>
<reference evidence="1" key="1">
    <citation type="submission" date="2021-02" db="EMBL/GenBank/DDBJ databases">
        <authorList>
            <person name="Palmer J.M."/>
        </authorList>
    </citation>
    <scope>NUCLEOTIDE SEQUENCE</scope>
    <source>
        <strain evidence="1">SCRP734</strain>
    </source>
</reference>
<gene>
    <name evidence="1" type="ORF">PHYPSEUDO_006159</name>
</gene>
<dbReference type="AlphaFoldDB" id="A0A8T1WFD3"/>
<proteinExistence type="predicted"/>
<sequence length="152" mass="17124">MLRATNPRGNPLQLHHQAPLPSSLKMVHYALVRHPGCCQERCWDCWRNTPDRILSANVLVHLPWSYKVFFGIVRWQASPTQLHTLEIPQCTRLALLDGGASCSSMQCQLAAYDFLAGVFSHFDPVAFSNIKLYWVHATLFNASIMAIIGTFA</sequence>
<evidence type="ECO:0000313" key="1">
    <source>
        <dbReference type="EMBL" id="KAG7391024.1"/>
    </source>
</evidence>
<evidence type="ECO:0000313" key="2">
    <source>
        <dbReference type="Proteomes" id="UP000694044"/>
    </source>
</evidence>
<comment type="caution">
    <text evidence="1">The sequence shown here is derived from an EMBL/GenBank/DDBJ whole genome shotgun (WGS) entry which is preliminary data.</text>
</comment>
<dbReference type="EMBL" id="JAGDFM010000025">
    <property type="protein sequence ID" value="KAG7391024.1"/>
    <property type="molecule type" value="Genomic_DNA"/>
</dbReference>
<keyword evidence="2" id="KW-1185">Reference proteome</keyword>